<dbReference type="EC" id="3.8.1.2" evidence="3"/>
<dbReference type="PANTHER" id="PTHR43316">
    <property type="entry name" value="HYDROLASE, HALOACID DELAHOGENASE-RELATED"/>
    <property type="match status" value="1"/>
</dbReference>
<dbReference type="InterPro" id="IPR023214">
    <property type="entry name" value="HAD_sf"/>
</dbReference>
<accession>A0A418YD37</accession>
<dbReference type="GO" id="GO:0018784">
    <property type="term" value="F:(S)-2-haloacid dehalogenase activity"/>
    <property type="evidence" value="ECO:0007669"/>
    <property type="project" value="UniProtKB-UniRule"/>
</dbReference>
<keyword evidence="5" id="KW-1185">Reference proteome</keyword>
<dbReference type="AlphaFoldDB" id="A0A418YD37"/>
<dbReference type="InterPro" id="IPR006439">
    <property type="entry name" value="HAD-SF_hydro_IA"/>
</dbReference>
<dbReference type="Gene3D" id="1.10.150.240">
    <property type="entry name" value="Putative phosphatase, domain 2"/>
    <property type="match status" value="1"/>
</dbReference>
<dbReference type="NCBIfam" id="TIGR01428">
    <property type="entry name" value="HAD_type_II"/>
    <property type="match status" value="1"/>
</dbReference>
<comment type="function">
    <text evidence="3">Catalyzes the hydrolytic dehalogenation of small (S)-2-haloalkanoic acids to yield the corresponding (R)-2-hydroxyalkanoic acids.</text>
</comment>
<dbReference type="PANTHER" id="PTHR43316:SF3">
    <property type="entry name" value="HALOACID DEHALOGENASE, TYPE II (AFU_ORTHOLOGUE AFUA_2G07750)-RELATED"/>
    <property type="match status" value="1"/>
</dbReference>
<evidence type="ECO:0000313" key="5">
    <source>
        <dbReference type="Proteomes" id="UP000283255"/>
    </source>
</evidence>
<evidence type="ECO:0000313" key="4">
    <source>
        <dbReference type="EMBL" id="RJG42441.1"/>
    </source>
</evidence>
<comment type="caution">
    <text evidence="4">The sequence shown here is derived from an EMBL/GenBank/DDBJ whole genome shotgun (WGS) entry which is preliminary data.</text>
</comment>
<organism evidence="4 5">
    <name type="scientific">Motilimonas pumila</name>
    <dbReference type="NCBI Taxonomy" id="2303987"/>
    <lineage>
        <taxon>Bacteria</taxon>
        <taxon>Pseudomonadati</taxon>
        <taxon>Pseudomonadota</taxon>
        <taxon>Gammaproteobacteria</taxon>
        <taxon>Alteromonadales</taxon>
        <taxon>Alteromonadales genera incertae sedis</taxon>
        <taxon>Motilimonas</taxon>
    </lineage>
</organism>
<reference evidence="4 5" key="2">
    <citation type="submission" date="2019-01" db="EMBL/GenBank/DDBJ databases">
        <title>Motilimonas pumilus sp. nov., isolated from the gut of sea cucumber (Apostichopus japonicus).</title>
        <authorList>
            <person name="Wang F.-Q."/>
            <person name="Ren L.-H."/>
            <person name="Lin Y.-W."/>
            <person name="Sun G.-H."/>
            <person name="Du Z.-J."/>
            <person name="Zhao J.-X."/>
            <person name="Liu X.-J."/>
            <person name="Liu L.-J."/>
        </authorList>
    </citation>
    <scope>NUCLEOTIDE SEQUENCE [LARGE SCALE GENOMIC DNA]</scope>
    <source>
        <strain evidence="4 5">PLHSC7-2</strain>
    </source>
</reference>
<dbReference type="Pfam" id="PF00702">
    <property type="entry name" value="Hydrolase"/>
    <property type="match status" value="1"/>
</dbReference>
<dbReference type="PRINTS" id="PR00413">
    <property type="entry name" value="HADHALOGNASE"/>
</dbReference>
<dbReference type="SFLD" id="SFLDS00003">
    <property type="entry name" value="Haloacid_Dehalogenase"/>
    <property type="match status" value="1"/>
</dbReference>
<dbReference type="RefSeq" id="WP_119911263.1">
    <property type="nucleotide sequence ID" value="NZ_QZCH01000017.1"/>
</dbReference>
<keyword evidence="2 3" id="KW-0378">Hydrolase</keyword>
<dbReference type="InterPro" id="IPR006328">
    <property type="entry name" value="2-HAD"/>
</dbReference>
<reference evidence="4 5" key="1">
    <citation type="submission" date="2018-09" db="EMBL/GenBank/DDBJ databases">
        <authorList>
            <person name="Wang F."/>
        </authorList>
    </citation>
    <scope>NUCLEOTIDE SEQUENCE [LARGE SCALE GENOMIC DNA]</scope>
    <source>
        <strain evidence="4 5">PLHSC7-2</strain>
    </source>
</reference>
<dbReference type="EMBL" id="QZCH01000017">
    <property type="protein sequence ID" value="RJG42441.1"/>
    <property type="molecule type" value="Genomic_DNA"/>
</dbReference>
<dbReference type="OrthoDB" id="5865007at2"/>
<dbReference type="SFLD" id="SFLDG01129">
    <property type="entry name" value="C1.5:_HAD__Beta-PGM__Phosphata"/>
    <property type="match status" value="1"/>
</dbReference>
<gene>
    <name evidence="4" type="ORF">D1Z90_13285</name>
</gene>
<comment type="similarity">
    <text evidence="1 3">Belongs to the HAD-like hydrolase superfamily. S-2-haloalkanoic acid dehalogenase family.</text>
</comment>
<comment type="catalytic activity">
    <reaction evidence="3">
        <text>an (S)-2-haloacid + H2O = a (2R)-2-hydroxycarboxylate + a halide anion + H(+)</text>
        <dbReference type="Rhea" id="RHEA:11192"/>
        <dbReference type="ChEBI" id="CHEBI:15377"/>
        <dbReference type="ChEBI" id="CHEBI:15378"/>
        <dbReference type="ChEBI" id="CHEBI:16042"/>
        <dbReference type="ChEBI" id="CHEBI:58314"/>
        <dbReference type="ChEBI" id="CHEBI:137405"/>
        <dbReference type="EC" id="3.8.1.2"/>
    </reaction>
</comment>
<dbReference type="Proteomes" id="UP000283255">
    <property type="component" value="Unassembled WGS sequence"/>
</dbReference>
<proteinExistence type="inferred from homology"/>
<dbReference type="NCBIfam" id="TIGR01493">
    <property type="entry name" value="HAD-SF-IA-v2"/>
    <property type="match status" value="1"/>
</dbReference>
<dbReference type="InterPro" id="IPR023198">
    <property type="entry name" value="PGP-like_dom2"/>
</dbReference>
<protein>
    <recommendedName>
        <fullName evidence="3">(S)-2-haloacid dehalogenase</fullName>
        <ecNumber evidence="3">3.8.1.2</ecNumber>
    </recommendedName>
    <alternativeName>
        <fullName evidence="3">2-haloalkanoic acid dehalogenase</fullName>
    </alternativeName>
    <alternativeName>
        <fullName evidence="3">Halocarboxylic acid halidohydrolase</fullName>
    </alternativeName>
    <alternativeName>
        <fullName evidence="3">L-2-haloacid dehalogenase</fullName>
    </alternativeName>
</protein>
<name>A0A418YD37_9GAMM</name>
<sequence>MPTQTVLFDINETVLDLNVLKPKFATYFGNESHMSTWFSILLHSSTVCLVTGTTTDFKSLALAALKTIAGRLRRNITDEGYHDVLGTFANLPAHNDIEPAFKLLKQAGFKLAALSNSSTVLLKSQLSFAGLKDYFDDIISVERANTFKPSNAAYQFALQQLQIKPERARLIATHDWDTHGALAAGLKAAYVDRTGAPYNVHYLAPDIVANNMIDIAQQIIVTEGL</sequence>
<dbReference type="InterPro" id="IPR051540">
    <property type="entry name" value="S-2-haloacid_dehalogenase"/>
</dbReference>
<evidence type="ECO:0000256" key="1">
    <source>
        <dbReference type="ARBA" id="ARBA00008106"/>
    </source>
</evidence>
<dbReference type="Gene3D" id="3.40.50.1000">
    <property type="entry name" value="HAD superfamily/HAD-like"/>
    <property type="match status" value="1"/>
</dbReference>
<dbReference type="SUPFAM" id="SSF56784">
    <property type="entry name" value="HAD-like"/>
    <property type="match status" value="1"/>
</dbReference>
<evidence type="ECO:0000256" key="3">
    <source>
        <dbReference type="RuleBase" id="RU368077"/>
    </source>
</evidence>
<evidence type="ECO:0000256" key="2">
    <source>
        <dbReference type="ARBA" id="ARBA00022801"/>
    </source>
</evidence>
<dbReference type="InterPro" id="IPR036412">
    <property type="entry name" value="HAD-like_sf"/>
</dbReference>